<organism evidence="14 15">
    <name type="scientific">Coprinopsis marcescibilis</name>
    <name type="common">Agaric fungus</name>
    <name type="synonym">Psathyrella marcescibilis</name>
    <dbReference type="NCBI Taxonomy" id="230819"/>
    <lineage>
        <taxon>Eukaryota</taxon>
        <taxon>Fungi</taxon>
        <taxon>Dikarya</taxon>
        <taxon>Basidiomycota</taxon>
        <taxon>Agaricomycotina</taxon>
        <taxon>Agaricomycetes</taxon>
        <taxon>Agaricomycetidae</taxon>
        <taxon>Agaricales</taxon>
        <taxon>Agaricineae</taxon>
        <taxon>Psathyrellaceae</taxon>
        <taxon>Coprinopsis</taxon>
    </lineage>
</organism>
<dbReference type="InterPro" id="IPR051139">
    <property type="entry name" value="Mediator_complx_sub13"/>
</dbReference>
<keyword evidence="5 10" id="KW-0805">Transcription regulation</keyword>
<feature type="domain" description="Mediator complex subunit Med13 C-terminal" evidence="12">
    <location>
        <begin position="1220"/>
        <end position="1535"/>
    </location>
</feature>
<protein>
    <recommendedName>
        <fullName evidence="3 10">Mediator of RNA polymerase II transcription subunit 13</fullName>
    </recommendedName>
    <alternativeName>
        <fullName evidence="9 10">Mediator complex subunit 13</fullName>
    </alternativeName>
</protein>
<dbReference type="GO" id="GO:0003713">
    <property type="term" value="F:transcription coactivator activity"/>
    <property type="evidence" value="ECO:0007669"/>
    <property type="project" value="TreeGrafter"/>
</dbReference>
<evidence type="ECO:0000256" key="10">
    <source>
        <dbReference type="RuleBase" id="RU364134"/>
    </source>
</evidence>
<feature type="compositionally biased region" description="Acidic residues" evidence="11">
    <location>
        <begin position="843"/>
        <end position="856"/>
    </location>
</feature>
<comment type="similarity">
    <text evidence="2 10">Belongs to the Mediator complex subunit 13 family.</text>
</comment>
<evidence type="ECO:0000313" key="15">
    <source>
        <dbReference type="Proteomes" id="UP000307440"/>
    </source>
</evidence>
<dbReference type="Pfam" id="PF06333">
    <property type="entry name" value="Med13_C"/>
    <property type="match status" value="1"/>
</dbReference>
<comment type="subcellular location">
    <subcellularLocation>
        <location evidence="1 10">Nucleus</location>
    </subcellularLocation>
</comment>
<feature type="compositionally biased region" description="Basic and acidic residues" evidence="11">
    <location>
        <begin position="420"/>
        <end position="437"/>
    </location>
</feature>
<evidence type="ECO:0000256" key="4">
    <source>
        <dbReference type="ARBA" id="ARBA00022491"/>
    </source>
</evidence>
<comment type="subunit">
    <text evidence="10">Component of the SRB8-11 complex, which itself associates with the Mediator complex.</text>
</comment>
<evidence type="ECO:0000256" key="9">
    <source>
        <dbReference type="ARBA" id="ARBA00032008"/>
    </source>
</evidence>
<evidence type="ECO:0000256" key="3">
    <source>
        <dbReference type="ARBA" id="ARBA00019618"/>
    </source>
</evidence>
<evidence type="ECO:0000256" key="2">
    <source>
        <dbReference type="ARBA" id="ARBA00009354"/>
    </source>
</evidence>
<keyword evidence="7 10" id="KW-0804">Transcription</keyword>
<feature type="region of interest" description="Disordered" evidence="11">
    <location>
        <begin position="824"/>
        <end position="911"/>
    </location>
</feature>
<sequence length="1555" mass="171064">MASKAVTPSYSLPQISPSDRVLAVRIPLPTNPNVAFAVYHPTDSSAHDSIELARRTVLSTSSASELVGTIIWNVQSGPAPALYLFAVSSQESLDSVQESLRQFTFPNLTLTKQSSFRVQDLSRCAASTSLFAHLLNPSSNPHEPSLVQVYSRFLDAVRSRAIVNITDTSSGCDIPTSGQVRRFKEGFIIHRTSVVSDWASDWEHRVLHRPVVYFHLQVQLSYNSGDSPSHLLIHATPLSTPLSNLPLGPSLSPGSPIVLLPYGIPAFFLAPYKGPSQALSKLFDESLQGLGAGPWFSPENSNSGHGAPQPPRFIIGWIRVENKQGEDKGTTFIWPTRLCLSYLPSYRTAPPLDPLPELPPPLQASPQLGTQSAQLRPLHQLLSSHQSNGTSLAAFRSLMTSKPKDMHQTVEEVGTYVDNVARDRERERERLKKERESGTSPKLAKRTPPTPTPAAVPFPVPTVPVRPAFPPTSVAQQAISDQNFYPSPPQTSQISAPEKEQPRNTRVQPFAQPPATTFSALMPSTTPETRPKHEDSFPNVNNWSQPSESYMNLDMDFGMDVDLNFNVNMNASGSGNTNTYNNHETNLDFEDFTEDDFSFFDQPSKSSARPPELALPTPTQDKVFPSTKSTPTKPTMVTPAISIGRQAEEVHFSGPGPPPPWTPGDMFTPRSAVDASEPPPPELVPSSPGQSPETHPSPRTPGVQLSFDANVKRNGINNHTSTLFDPIPFSSYHRIADSKYESGKFAFIEPDSDQEQCLSLSSPATSSERENWRRRYNSITDPRVGIVKKLIGVKRKLTDINSVKPRNRAFSLSWLEAAQEEWRKPGFEREGSPMDVDSRSDPDSDSDEETTFESDTESPVFSRPATPPPSYLPLGPTLLHHQFDHSQLLPLSTPSRPPGSSPEPTNIGTAHPMASVPTPVSPAAMVGAASEKAKVLETLATSIAVESVENPLWAETWQATNRKTVKLPDVWPDDLKMAANLLERIPSVEGPLDLGHLTDPHSPPSKGFQPLEQPHITVGKADAVLQVLPSALRFWDKLGLGPKGGSKDVEVYVIHELGDERIQPLVEKWLETVGAAYKLKRFGQMTTGTCSVAENGLLAVRFDAGFRKVLTNLLTSLDDAADPVLVFIIVPVAFMTVASPALRHVLTAVSKVFSDNVMDRELVFQLVPQPFILEMEESPKSRDLLDAVCSSVYNRIRVSVERRGASRGFGNGPILRLFQEPAFTIARPVHNKVTYSRSASTSLDVLDRFTLLHAAYTVTPCKKWILAACIDQRGESYDLGLWHVKSDDESEGETISEEINVVGKVMDFVLAFARKADVEWRMIISKLGLLSDTEIRAWDNRIDVALKTGNAAHVYLVSAELDAPWIILDPKTSTASSPVKHLRTSTSSSKHNTVFTDASCITYAIHQVSQLSMATPPPLSSFSVSMIPEPAGQCQESRHSDGTHLEIQQEIPHPLPALPRSTTALLSIASSGSHRQTSMLHIHLLKSYHSNPSYSMPNDTTTHHDITHNFFELSTISARFRLKAKPVLPFHLAAVDCMWNCLNFDWERLEGVNES</sequence>
<evidence type="ECO:0000259" key="13">
    <source>
        <dbReference type="Pfam" id="PF11597"/>
    </source>
</evidence>
<keyword evidence="15" id="KW-1185">Reference proteome</keyword>
<feature type="region of interest" description="Disordered" evidence="11">
    <location>
        <begin position="597"/>
        <end position="635"/>
    </location>
</feature>
<comment type="function">
    <text evidence="10">Component of the SRB8-11 complex. The SRB8-11 complex is a regulatory module of the Mediator complex which is itself involved in regulation of basal and activated RNA polymerase II-dependent transcription. The SRB8-11 complex may be involved in the transcriptional repression of a subset of genes regulated by Mediator. It may inhibit the association of the Mediator complex with RNA polymerase II to form the holoenzyme complex.</text>
</comment>
<dbReference type="Pfam" id="PF11597">
    <property type="entry name" value="Med13_N"/>
    <property type="match status" value="1"/>
</dbReference>
<feature type="region of interest" description="Disordered" evidence="11">
    <location>
        <begin position="649"/>
        <end position="704"/>
    </location>
</feature>
<evidence type="ECO:0000256" key="7">
    <source>
        <dbReference type="ARBA" id="ARBA00023163"/>
    </source>
</evidence>
<keyword evidence="8 10" id="KW-0539">Nucleus</keyword>
<evidence type="ECO:0000259" key="12">
    <source>
        <dbReference type="Pfam" id="PF06333"/>
    </source>
</evidence>
<keyword evidence="6 10" id="KW-0010">Activator</keyword>
<feature type="domain" description="Mediator complex subunit Med13 N-terminal" evidence="13">
    <location>
        <begin position="27"/>
        <end position="343"/>
    </location>
</feature>
<dbReference type="PANTHER" id="PTHR48249:SF3">
    <property type="entry name" value="MEDIATOR OF RNA POLYMERASE II TRANSCRIPTION SUBUNIT 13"/>
    <property type="match status" value="1"/>
</dbReference>
<evidence type="ECO:0000313" key="14">
    <source>
        <dbReference type="EMBL" id="TFK27000.1"/>
    </source>
</evidence>
<feature type="region of interest" description="Disordered" evidence="11">
    <location>
        <begin position="482"/>
        <end position="545"/>
    </location>
</feature>
<feature type="region of interest" description="Disordered" evidence="11">
    <location>
        <begin position="404"/>
        <end position="459"/>
    </location>
</feature>
<feature type="compositionally biased region" description="Low complexity" evidence="11">
    <location>
        <begin position="625"/>
        <end position="635"/>
    </location>
</feature>
<dbReference type="Proteomes" id="UP000307440">
    <property type="component" value="Unassembled WGS sequence"/>
</dbReference>
<proteinExistence type="inferred from homology"/>
<dbReference type="GO" id="GO:0016592">
    <property type="term" value="C:mediator complex"/>
    <property type="evidence" value="ECO:0007669"/>
    <property type="project" value="InterPro"/>
</dbReference>
<evidence type="ECO:0000256" key="1">
    <source>
        <dbReference type="ARBA" id="ARBA00004123"/>
    </source>
</evidence>
<feature type="compositionally biased region" description="Basic and acidic residues" evidence="11">
    <location>
        <begin position="824"/>
        <end position="842"/>
    </location>
</feature>
<name>A0A5C3L2M6_COPMA</name>
<accession>A0A5C3L2M6</accession>
<evidence type="ECO:0000256" key="11">
    <source>
        <dbReference type="SAM" id="MobiDB-lite"/>
    </source>
</evidence>
<dbReference type="EMBL" id="ML210168">
    <property type="protein sequence ID" value="TFK27000.1"/>
    <property type="molecule type" value="Genomic_DNA"/>
</dbReference>
<feature type="compositionally biased region" description="Polar residues" evidence="11">
    <location>
        <begin position="482"/>
        <end position="495"/>
    </location>
</feature>
<reference evidence="14 15" key="1">
    <citation type="journal article" date="2019" name="Nat. Ecol. Evol.">
        <title>Megaphylogeny resolves global patterns of mushroom evolution.</title>
        <authorList>
            <person name="Varga T."/>
            <person name="Krizsan K."/>
            <person name="Foldi C."/>
            <person name="Dima B."/>
            <person name="Sanchez-Garcia M."/>
            <person name="Sanchez-Ramirez S."/>
            <person name="Szollosi G.J."/>
            <person name="Szarkandi J.G."/>
            <person name="Papp V."/>
            <person name="Albert L."/>
            <person name="Andreopoulos W."/>
            <person name="Angelini C."/>
            <person name="Antonin V."/>
            <person name="Barry K.W."/>
            <person name="Bougher N.L."/>
            <person name="Buchanan P."/>
            <person name="Buyck B."/>
            <person name="Bense V."/>
            <person name="Catcheside P."/>
            <person name="Chovatia M."/>
            <person name="Cooper J."/>
            <person name="Damon W."/>
            <person name="Desjardin D."/>
            <person name="Finy P."/>
            <person name="Geml J."/>
            <person name="Haridas S."/>
            <person name="Hughes K."/>
            <person name="Justo A."/>
            <person name="Karasinski D."/>
            <person name="Kautmanova I."/>
            <person name="Kiss B."/>
            <person name="Kocsube S."/>
            <person name="Kotiranta H."/>
            <person name="LaButti K.M."/>
            <person name="Lechner B.E."/>
            <person name="Liimatainen K."/>
            <person name="Lipzen A."/>
            <person name="Lukacs Z."/>
            <person name="Mihaltcheva S."/>
            <person name="Morgado L.N."/>
            <person name="Niskanen T."/>
            <person name="Noordeloos M.E."/>
            <person name="Ohm R.A."/>
            <person name="Ortiz-Santana B."/>
            <person name="Ovrebo C."/>
            <person name="Racz N."/>
            <person name="Riley R."/>
            <person name="Savchenko A."/>
            <person name="Shiryaev A."/>
            <person name="Soop K."/>
            <person name="Spirin V."/>
            <person name="Szebenyi C."/>
            <person name="Tomsovsky M."/>
            <person name="Tulloss R.E."/>
            <person name="Uehling J."/>
            <person name="Grigoriev I.V."/>
            <person name="Vagvolgyi C."/>
            <person name="Papp T."/>
            <person name="Martin F.M."/>
            <person name="Miettinen O."/>
            <person name="Hibbett D.S."/>
            <person name="Nagy L.G."/>
        </authorList>
    </citation>
    <scope>NUCLEOTIDE SEQUENCE [LARGE SCALE GENOMIC DNA]</scope>
    <source>
        <strain evidence="14 15">CBS 121175</strain>
    </source>
</reference>
<evidence type="ECO:0000256" key="5">
    <source>
        <dbReference type="ARBA" id="ARBA00023015"/>
    </source>
</evidence>
<dbReference type="OrthoDB" id="103819at2759"/>
<evidence type="ECO:0000256" key="8">
    <source>
        <dbReference type="ARBA" id="ARBA00023242"/>
    </source>
</evidence>
<dbReference type="GO" id="GO:0045944">
    <property type="term" value="P:positive regulation of transcription by RNA polymerase II"/>
    <property type="evidence" value="ECO:0007669"/>
    <property type="project" value="TreeGrafter"/>
</dbReference>
<dbReference type="InterPro" id="IPR021643">
    <property type="entry name" value="Mediator_Med13_N"/>
</dbReference>
<keyword evidence="4 10" id="KW-0678">Repressor</keyword>
<gene>
    <name evidence="14" type="ORF">FA15DRAFT_235562</name>
</gene>
<dbReference type="STRING" id="230819.A0A5C3L2M6"/>
<feature type="compositionally biased region" description="Pro residues" evidence="11">
    <location>
        <begin position="448"/>
        <end position="459"/>
    </location>
</feature>
<dbReference type="InterPro" id="IPR009401">
    <property type="entry name" value="Med13_C"/>
</dbReference>
<dbReference type="PANTHER" id="PTHR48249">
    <property type="entry name" value="MEDIATOR OF RNA POLYMERASE II TRANSCRIPTION SUBUNIT 13"/>
    <property type="match status" value="1"/>
</dbReference>
<feature type="compositionally biased region" description="Polar residues" evidence="11">
    <location>
        <begin position="514"/>
        <end position="528"/>
    </location>
</feature>
<evidence type="ECO:0000256" key="6">
    <source>
        <dbReference type="ARBA" id="ARBA00023159"/>
    </source>
</evidence>